<dbReference type="EMBL" id="JACCFY010000001">
    <property type="protein sequence ID" value="NYJ78920.1"/>
    <property type="molecule type" value="Genomic_DNA"/>
</dbReference>
<dbReference type="Gene3D" id="3.90.320.10">
    <property type="match status" value="1"/>
</dbReference>
<dbReference type="Proteomes" id="UP000535437">
    <property type="component" value="Unassembled WGS sequence"/>
</dbReference>
<sequence length="1223" mass="134925">MSTPTHTTTTGETMTARPAVRYTACDIVDALQRDVPPEKRLYPTAEQQAVIEAGMDPMLVVAGAGSGKTATMADRVVWLVANGIVRPDQILGVTFTKKAAGELKERIAGRLRQLVDAELIAPEDIVPAELVESARTQSLSDLLAPAVSTYHSYANTLVSEYGLQIGLEPETQLVGEAKAWQMVHQIASSYERAQVLVEADQSAGSLAGYVMQLASDCAEHLRTPDDVEAHLGEELARVDSWLAAGAKPNKGQAGLVQNLRVRREMAELVRRFQEAKHREGFMDFGDLLRFAAQIAMEVPSAGEAEREKYKVVLLDEFQDTSYAQLALFSSLYGTGGSGEGVGHAVTAVGDPNQSIYGFRGASAGQLFDFPQSFPALDPQTGDRRPADLLQLTVAWRNGRSILDVANRMVEPFRRDSADSLGKPWRQHNAHLRDQLKPLSSPSGAADGTVSYGWFASQAEEAGAIAAQLGEALDVPDASARPSCAVLARTRAQLGTVAEHLRAAGIEYELVGLSGLLRTPEVAEVLAYLRVIADPGRSDALIRILGGARYRIGPKDLVQLQRSARDLEGFRQRVDSGGEVQSESADAPDAEDRYESTVLEMDERSSLVEALERLRDAPEQAERLGLSAEGHRRLLLAKEQIRRLRQWAGLDLGVLIQRIVSDTGLDVEVAARPWEEQHYATRQLDALIDEAEGYASTETTPDLRSFLDWLDAAEEKERGLEQADIEPQEGAVQLLTIHASKGLEWDVVVVAGLREEKFPTQQTDRWTGKKGMLPARLRGDRLSIPQWESDQDTLQEWAVAAGAGTLKSFTDENSVYSQDMEDFSREEERRLAYVAVTRAKKLLICTGACFYAHTKGKGPSEFLEEIREVLDAGGGAGQNQLAWAEVEDMTSNPLAGQMFGAHWPYDPLAPMPIARYQEQKAPEGEARLATKEQIDAPAQDPGRRPALTRAAELVRQARGREAYSSEGELTPWEQEAQWIVDRARAQQRGSGLSAFPAHISVSGVVGMARNAKGMAEFARRPVPVKPSQAARRGTVMHEWIEEFYETRSRLPDIEEPGRGDEELDDAFDLARVKEQFTRTEWAQRQLYAAEIPVETSIDGVVVRGRIDAVFGRTEDGRDLTAADQHRWELMPGEERDAQMRRCTWHLVDWKTGMVPTGKDLTEKQLQLAVYRLAFHRLYGIPLDQIEASFFYVERGVTVPGEDLPEAEALENHIRSARGFFNAEA</sequence>
<keyword evidence="10" id="KW-0413">Isomerase</keyword>
<evidence type="ECO:0000256" key="8">
    <source>
        <dbReference type="ARBA" id="ARBA00023125"/>
    </source>
</evidence>
<dbReference type="Pfam" id="PF13361">
    <property type="entry name" value="UvrD_C"/>
    <property type="match status" value="1"/>
</dbReference>
<feature type="binding site" evidence="14">
    <location>
        <begin position="62"/>
        <end position="69"/>
    </location>
    <ligand>
        <name>ATP</name>
        <dbReference type="ChEBI" id="CHEBI:30616"/>
    </ligand>
</feature>
<dbReference type="PROSITE" id="PS51198">
    <property type="entry name" value="UVRD_HELICASE_ATP_BIND"/>
    <property type="match status" value="1"/>
</dbReference>
<keyword evidence="2 14" id="KW-0547">Nucleotide-binding</keyword>
<keyword evidence="1" id="KW-0540">Nuclease</keyword>
<keyword evidence="7 14" id="KW-0067">ATP-binding</keyword>
<evidence type="ECO:0000256" key="15">
    <source>
        <dbReference type="SAM" id="MobiDB-lite"/>
    </source>
</evidence>
<evidence type="ECO:0000256" key="6">
    <source>
        <dbReference type="ARBA" id="ARBA00022839"/>
    </source>
</evidence>
<keyword evidence="6" id="KW-0269">Exonuclease</keyword>
<dbReference type="InterPro" id="IPR000212">
    <property type="entry name" value="DNA_helicase_UvrD/REP"/>
</dbReference>
<evidence type="ECO:0000256" key="11">
    <source>
        <dbReference type="ARBA" id="ARBA00034617"/>
    </source>
</evidence>
<evidence type="ECO:0000256" key="12">
    <source>
        <dbReference type="ARBA" id="ARBA00034808"/>
    </source>
</evidence>
<feature type="domain" description="UvrD-like helicase ATP-binding" evidence="16">
    <location>
        <begin position="41"/>
        <end position="398"/>
    </location>
</feature>
<dbReference type="RefSeq" id="WP_179542208.1">
    <property type="nucleotide sequence ID" value="NZ_BAAALL010000001.1"/>
</dbReference>
<keyword evidence="19" id="KW-1185">Reference proteome</keyword>
<evidence type="ECO:0000313" key="19">
    <source>
        <dbReference type="Proteomes" id="UP000535437"/>
    </source>
</evidence>
<dbReference type="InterPro" id="IPR014016">
    <property type="entry name" value="UvrD-like_ATP-bd"/>
</dbReference>
<evidence type="ECO:0000256" key="7">
    <source>
        <dbReference type="ARBA" id="ARBA00022840"/>
    </source>
</evidence>
<dbReference type="EC" id="5.6.2.4" evidence="12"/>
<dbReference type="Pfam" id="PF00580">
    <property type="entry name" value="UvrD-helicase"/>
    <property type="match status" value="1"/>
</dbReference>
<evidence type="ECO:0000256" key="5">
    <source>
        <dbReference type="ARBA" id="ARBA00022806"/>
    </source>
</evidence>
<dbReference type="GO" id="GO:0005829">
    <property type="term" value="C:cytosol"/>
    <property type="evidence" value="ECO:0007669"/>
    <property type="project" value="TreeGrafter"/>
</dbReference>
<dbReference type="InterPro" id="IPR014017">
    <property type="entry name" value="DNA_helicase_UvrD-like_C"/>
</dbReference>
<evidence type="ECO:0000256" key="4">
    <source>
        <dbReference type="ARBA" id="ARBA00022801"/>
    </source>
</evidence>
<dbReference type="Gene3D" id="1.10.486.10">
    <property type="entry name" value="PCRA, domain 4"/>
    <property type="match status" value="1"/>
</dbReference>
<comment type="caution">
    <text evidence="18">The sequence shown here is derived from an EMBL/GenBank/DDBJ whole genome shotgun (WGS) entry which is preliminary data.</text>
</comment>
<dbReference type="PROSITE" id="PS51217">
    <property type="entry name" value="UVRD_HELICASE_CTER"/>
    <property type="match status" value="1"/>
</dbReference>
<dbReference type="GO" id="GO:0004527">
    <property type="term" value="F:exonuclease activity"/>
    <property type="evidence" value="ECO:0007669"/>
    <property type="project" value="UniProtKB-KW"/>
</dbReference>
<dbReference type="InterPro" id="IPR027417">
    <property type="entry name" value="P-loop_NTPase"/>
</dbReference>
<accession>A0A7Z0KB41</accession>
<protein>
    <recommendedName>
        <fullName evidence="12">DNA 3'-5' helicase</fullName>
        <ecNumber evidence="12">5.6.2.4</ecNumber>
    </recommendedName>
</protein>
<dbReference type="GO" id="GO:0005524">
    <property type="term" value="F:ATP binding"/>
    <property type="evidence" value="ECO:0007669"/>
    <property type="project" value="UniProtKB-UniRule"/>
</dbReference>
<keyword evidence="8" id="KW-0238">DNA-binding</keyword>
<dbReference type="PANTHER" id="PTHR11070">
    <property type="entry name" value="UVRD / RECB / PCRA DNA HELICASE FAMILY MEMBER"/>
    <property type="match status" value="1"/>
</dbReference>
<dbReference type="Gene3D" id="3.40.50.300">
    <property type="entry name" value="P-loop containing nucleotide triphosphate hydrolases"/>
    <property type="match status" value="3"/>
</dbReference>
<evidence type="ECO:0000313" key="18">
    <source>
        <dbReference type="EMBL" id="NYJ78920.1"/>
    </source>
</evidence>
<dbReference type="GO" id="GO:0033202">
    <property type="term" value="C:DNA helicase complex"/>
    <property type="evidence" value="ECO:0007669"/>
    <property type="project" value="TreeGrafter"/>
</dbReference>
<comment type="catalytic activity">
    <reaction evidence="11">
        <text>Couples ATP hydrolysis with the unwinding of duplex DNA by translocating in the 3'-5' direction.</text>
        <dbReference type="EC" id="5.6.2.4"/>
    </reaction>
</comment>
<dbReference type="CDD" id="cd17932">
    <property type="entry name" value="DEXQc_UvrD"/>
    <property type="match status" value="1"/>
</dbReference>
<evidence type="ECO:0000256" key="2">
    <source>
        <dbReference type="ARBA" id="ARBA00022741"/>
    </source>
</evidence>
<keyword evidence="4 14" id="KW-0378">Hydrolase</keyword>
<dbReference type="InterPro" id="IPR011604">
    <property type="entry name" value="PDDEXK-like_dom_sf"/>
</dbReference>
<evidence type="ECO:0000259" key="17">
    <source>
        <dbReference type="PROSITE" id="PS51217"/>
    </source>
</evidence>
<feature type="domain" description="UvrD-like helicase C-terminal" evidence="17">
    <location>
        <begin position="399"/>
        <end position="741"/>
    </location>
</feature>
<evidence type="ECO:0000256" key="13">
    <source>
        <dbReference type="ARBA" id="ARBA00048988"/>
    </source>
</evidence>
<keyword evidence="3" id="KW-0227">DNA damage</keyword>
<name>A0A7Z0KB41_9MICC</name>
<proteinExistence type="predicted"/>
<dbReference type="PANTHER" id="PTHR11070:SF55">
    <property type="entry name" value="DNA 3'-5' HELICASE"/>
    <property type="match status" value="1"/>
</dbReference>
<dbReference type="GO" id="GO:0003677">
    <property type="term" value="F:DNA binding"/>
    <property type="evidence" value="ECO:0007669"/>
    <property type="project" value="UniProtKB-KW"/>
</dbReference>
<dbReference type="Gene3D" id="3.30.160.800">
    <property type="match status" value="1"/>
</dbReference>
<dbReference type="SUPFAM" id="SSF52540">
    <property type="entry name" value="P-loop containing nucleoside triphosphate hydrolases"/>
    <property type="match status" value="1"/>
</dbReference>
<feature type="region of interest" description="Disordered" evidence="15">
    <location>
        <begin position="571"/>
        <end position="592"/>
    </location>
</feature>
<evidence type="ECO:0000256" key="1">
    <source>
        <dbReference type="ARBA" id="ARBA00022722"/>
    </source>
</evidence>
<organism evidence="18 19">
    <name type="scientific">Nesterenkonia xinjiangensis</name>
    <dbReference type="NCBI Taxonomy" id="225327"/>
    <lineage>
        <taxon>Bacteria</taxon>
        <taxon>Bacillati</taxon>
        <taxon>Actinomycetota</taxon>
        <taxon>Actinomycetes</taxon>
        <taxon>Micrococcales</taxon>
        <taxon>Micrococcaceae</taxon>
        <taxon>Nesterenkonia</taxon>
    </lineage>
</organism>
<evidence type="ECO:0000256" key="9">
    <source>
        <dbReference type="ARBA" id="ARBA00023204"/>
    </source>
</evidence>
<evidence type="ECO:0000256" key="10">
    <source>
        <dbReference type="ARBA" id="ARBA00023235"/>
    </source>
</evidence>
<keyword evidence="9" id="KW-0234">DNA repair</keyword>
<comment type="catalytic activity">
    <reaction evidence="13">
        <text>ATP + H2O = ADP + phosphate + H(+)</text>
        <dbReference type="Rhea" id="RHEA:13065"/>
        <dbReference type="ChEBI" id="CHEBI:15377"/>
        <dbReference type="ChEBI" id="CHEBI:15378"/>
        <dbReference type="ChEBI" id="CHEBI:30616"/>
        <dbReference type="ChEBI" id="CHEBI:43474"/>
        <dbReference type="ChEBI" id="CHEBI:456216"/>
        <dbReference type="EC" id="5.6.2.4"/>
    </reaction>
</comment>
<dbReference type="GO" id="GO:0043138">
    <property type="term" value="F:3'-5' DNA helicase activity"/>
    <property type="evidence" value="ECO:0007669"/>
    <property type="project" value="UniProtKB-EC"/>
</dbReference>
<evidence type="ECO:0000259" key="16">
    <source>
        <dbReference type="PROSITE" id="PS51198"/>
    </source>
</evidence>
<dbReference type="GO" id="GO:0000725">
    <property type="term" value="P:recombinational repair"/>
    <property type="evidence" value="ECO:0007669"/>
    <property type="project" value="TreeGrafter"/>
</dbReference>
<gene>
    <name evidence="18" type="ORF">HNR09_002331</name>
</gene>
<keyword evidence="5 14" id="KW-0347">Helicase</keyword>
<reference evidence="18 19" key="1">
    <citation type="submission" date="2020-07" db="EMBL/GenBank/DDBJ databases">
        <title>Sequencing the genomes of 1000 actinobacteria strains.</title>
        <authorList>
            <person name="Klenk H.-P."/>
        </authorList>
    </citation>
    <scope>NUCLEOTIDE SEQUENCE [LARGE SCALE GENOMIC DNA]</scope>
    <source>
        <strain evidence="18 19">DSM 15475</strain>
    </source>
</reference>
<dbReference type="AlphaFoldDB" id="A0A7Z0KB41"/>
<evidence type="ECO:0000256" key="14">
    <source>
        <dbReference type="PROSITE-ProRule" id="PRU00560"/>
    </source>
</evidence>
<evidence type="ECO:0000256" key="3">
    <source>
        <dbReference type="ARBA" id="ARBA00022763"/>
    </source>
</evidence>